<feature type="region of interest" description="Disordered" evidence="2">
    <location>
        <begin position="715"/>
        <end position="782"/>
    </location>
</feature>
<feature type="compositionally biased region" description="Low complexity" evidence="2">
    <location>
        <begin position="175"/>
        <end position="184"/>
    </location>
</feature>
<feature type="compositionally biased region" description="Low complexity" evidence="2">
    <location>
        <begin position="847"/>
        <end position="862"/>
    </location>
</feature>
<accession>A0A9P5S7K2</accession>
<feature type="compositionally biased region" description="Polar residues" evidence="2">
    <location>
        <begin position="1308"/>
        <end position="1328"/>
    </location>
</feature>
<evidence type="ECO:0000313" key="4">
    <source>
        <dbReference type="Proteomes" id="UP000748756"/>
    </source>
</evidence>
<feature type="compositionally biased region" description="Low complexity" evidence="2">
    <location>
        <begin position="1329"/>
        <end position="1341"/>
    </location>
</feature>
<gene>
    <name evidence="3" type="ORF">BG015_008515</name>
</gene>
<protein>
    <submittedName>
        <fullName evidence="3">Uncharacterized protein</fullName>
    </submittedName>
</protein>
<feature type="compositionally biased region" description="Low complexity" evidence="2">
    <location>
        <begin position="549"/>
        <end position="569"/>
    </location>
</feature>
<comment type="caution">
    <text evidence="3">The sequence shown here is derived from an EMBL/GenBank/DDBJ whole genome shotgun (WGS) entry which is preliminary data.</text>
</comment>
<dbReference type="PANTHER" id="PTHR23211:SF0">
    <property type="entry name" value="TRANS-GOLGI NETWORK INTEGRAL MEMBRANE PROTEIN 2"/>
    <property type="match status" value="1"/>
</dbReference>
<feature type="region of interest" description="Disordered" evidence="2">
    <location>
        <begin position="529"/>
        <end position="575"/>
    </location>
</feature>
<feature type="region of interest" description="Disordered" evidence="2">
    <location>
        <begin position="1"/>
        <end position="27"/>
    </location>
</feature>
<feature type="coiled-coil region" evidence="1">
    <location>
        <begin position="916"/>
        <end position="943"/>
    </location>
</feature>
<keyword evidence="1" id="KW-0175">Coiled coil</keyword>
<dbReference type="OrthoDB" id="2410561at2759"/>
<feature type="coiled-coil region" evidence="1">
    <location>
        <begin position="1175"/>
        <end position="1221"/>
    </location>
</feature>
<evidence type="ECO:0000313" key="3">
    <source>
        <dbReference type="EMBL" id="KAF9157012.1"/>
    </source>
</evidence>
<dbReference type="PANTHER" id="PTHR23211">
    <property type="entry name" value="TRANS-GOLGI NETWORK INTEGRAL MEMBRANE PROTEIN TGN38"/>
    <property type="match status" value="1"/>
</dbReference>
<dbReference type="GO" id="GO:0005768">
    <property type="term" value="C:endosome"/>
    <property type="evidence" value="ECO:0007669"/>
    <property type="project" value="TreeGrafter"/>
</dbReference>
<dbReference type="Proteomes" id="UP000748756">
    <property type="component" value="Unassembled WGS sequence"/>
</dbReference>
<dbReference type="EMBL" id="JAAAUQ010000005">
    <property type="protein sequence ID" value="KAF9157012.1"/>
    <property type="molecule type" value="Genomic_DNA"/>
</dbReference>
<feature type="region of interest" description="Disordered" evidence="2">
    <location>
        <begin position="804"/>
        <end position="827"/>
    </location>
</feature>
<evidence type="ECO:0000256" key="2">
    <source>
        <dbReference type="SAM" id="MobiDB-lite"/>
    </source>
</evidence>
<proteinExistence type="predicted"/>
<feature type="compositionally biased region" description="Low complexity" evidence="2">
    <location>
        <begin position="808"/>
        <end position="827"/>
    </location>
</feature>
<feature type="coiled-coil region" evidence="1">
    <location>
        <begin position="271"/>
        <end position="338"/>
    </location>
</feature>
<feature type="compositionally biased region" description="Low complexity" evidence="2">
    <location>
        <begin position="773"/>
        <end position="782"/>
    </location>
</feature>
<feature type="compositionally biased region" description="Low complexity" evidence="2">
    <location>
        <begin position="873"/>
        <end position="886"/>
    </location>
</feature>
<feature type="region of interest" description="Disordered" evidence="2">
    <location>
        <begin position="357"/>
        <end position="408"/>
    </location>
</feature>
<reference evidence="3" key="1">
    <citation type="journal article" date="2020" name="Fungal Divers.">
        <title>Resolving the Mortierellaceae phylogeny through synthesis of multi-gene phylogenetics and phylogenomics.</title>
        <authorList>
            <person name="Vandepol N."/>
            <person name="Liber J."/>
            <person name="Desiro A."/>
            <person name="Na H."/>
            <person name="Kennedy M."/>
            <person name="Barry K."/>
            <person name="Grigoriev I.V."/>
            <person name="Miller A.N."/>
            <person name="O'Donnell K."/>
            <person name="Stajich J.E."/>
            <person name="Bonito G."/>
        </authorList>
    </citation>
    <scope>NUCLEOTIDE SEQUENCE</scope>
    <source>
        <strain evidence="3">NRRL 6426</strain>
    </source>
</reference>
<organism evidence="3 4">
    <name type="scientific">Linnemannia schmuckeri</name>
    <dbReference type="NCBI Taxonomy" id="64567"/>
    <lineage>
        <taxon>Eukaryota</taxon>
        <taxon>Fungi</taxon>
        <taxon>Fungi incertae sedis</taxon>
        <taxon>Mucoromycota</taxon>
        <taxon>Mortierellomycotina</taxon>
        <taxon>Mortierellomycetes</taxon>
        <taxon>Mortierellales</taxon>
        <taxon>Mortierellaceae</taxon>
        <taxon>Linnemannia</taxon>
    </lineage>
</organism>
<feature type="compositionally biased region" description="Basic and acidic residues" evidence="2">
    <location>
        <begin position="361"/>
        <end position="385"/>
    </location>
</feature>
<evidence type="ECO:0000256" key="1">
    <source>
        <dbReference type="SAM" id="Coils"/>
    </source>
</evidence>
<feature type="region of interest" description="Disordered" evidence="2">
    <location>
        <begin position="166"/>
        <end position="196"/>
    </location>
</feature>
<keyword evidence="4" id="KW-1185">Reference proteome</keyword>
<sequence>MLPQGDDSPTDQPTGDSPAAPSDISMHSVVYQQQEDSLTPASPTATTPTTSAKLLVKAITTTLSTVENIPLTFCNRPPLPFHFPSPGSPGTEHDETIIRMVDDEQSWGDIEAFAGVEAFDRYYSFLDPGLEEFWTRDKIEQLNDTVIDLVVRSLKPCAATILKGTHHHQQWHSKNNNNSMTTSNRASGNNNDSESEDAKKIATIYPVVVMSAWMDMFRWEKVARSVSSSPLVCQHIWQTFGDGRPFTKEEQPFLDAIKAAAIENGARISAIKEATARVEAAKAKAAQEEADRLEVERLEVIRIQAAKEEEERNEAARIKAMQEEADKLDAERLEEERIVAAEAAAKRVEANKIRAMKRKAKADAAKADTAKADAAREEAEKEAKARKSAKKKKSSESRAAKGLTARQQNVVMQKKIGRKEATKQKTARAGATRGQTAIEVNEDTFGTSKTKREKAVAAAKAWEIAVRGVAARKAEIQSVAIKRQRNVLSGQAGLGRDQDLPPSPVVTGRSKRKIRNIEVYLPPTTLISNATTATADQENRSRQQDTIVTPPTLRSSASSTSSCTSLISPAPSPLDESLDFQLSKRTRRCLLPENLSGKMVTSTVTTTTSTPTTLTTELKSTTNTTLSATLLTTHHDTLPKASFTPPSLPPSSFPQDTEAYERMHKLTMMKQVLIDSVQSMELQRHDQQVETNFLLRQRDAAIEAAKARQREATIEMAKTRQRGGSNTSNHHEKNRAAYSQDSPENPMPAFFNISQESTPVPTGLPSPVTPNQSSLSLSPRPAAAAPKATSLVIDLTNNADRIPASTKQQRSQLQQFQRAQQQQHQNLQQIPETQQYYQQQQYLVQQHLQQNQQSPPCTQQPPIINRPQPTKPSGQPAQSIQSSSSQFSQHLQQMQEFIQQQMRKSPELHKLHQQHVLEREQLLKQQQQDRERLAQEQQLMTAQHQANQRHVDEQLRLQAANKWRHQEQVWLKRSQEIQQQEQVFSLKLTGHRQQTQQLQQTILNEQKQWQQQPAVTLDRIKQIHTYQRVQLATSQQQRYSALQSVPVTQQAQAMANLNRMCQTETQMLMARQMDTEEKAAQDLHRQEASKKAVQRLQLQLHQVLKSEKAVMKQLDALHAQKQEQDRRRVILLQEHQLLQQGLPIMPASWPSLPQGLTAGQGTAPLNMATSQQQQHRQLKEKYAMDERLRQQLSQKRDILRKQHLQEQVDLQQAHRKALSQQARSLAEMHVQRLTQAISQCQSWLSVQTQAQQQQARMTTVQEQQVSKDGSPAVVSPTFAASLNQPSATNPISMPIQPAPAVLDPTRPQPLSQPQATATSQPKQPTPQLSEATASGSDSSSAEIPPRQQSSPESTVARSKLAAIFPFPNPLYDITEWTAEDKNRLWTTWLEVGDDWEQISTKGLQGKYSVDACRAVILGTAS</sequence>
<dbReference type="GO" id="GO:0030140">
    <property type="term" value="C:trans-Golgi network transport vesicle"/>
    <property type="evidence" value="ECO:0007669"/>
    <property type="project" value="TreeGrafter"/>
</dbReference>
<dbReference type="GO" id="GO:0005802">
    <property type="term" value="C:trans-Golgi network"/>
    <property type="evidence" value="ECO:0007669"/>
    <property type="project" value="TreeGrafter"/>
</dbReference>
<name>A0A9P5S7K2_9FUNG</name>
<feature type="compositionally biased region" description="Polar residues" evidence="2">
    <location>
        <begin position="1346"/>
        <end position="1356"/>
    </location>
</feature>
<feature type="region of interest" description="Disordered" evidence="2">
    <location>
        <begin position="1285"/>
        <end position="1356"/>
    </location>
</feature>
<feature type="region of interest" description="Disordered" evidence="2">
    <location>
        <begin position="847"/>
        <end position="886"/>
    </location>
</feature>